<evidence type="ECO:0000313" key="1">
    <source>
        <dbReference type="EMBL" id="VDM38518.1"/>
    </source>
</evidence>
<protein>
    <submittedName>
        <fullName evidence="3">Transcription repressor</fullName>
    </submittedName>
</protein>
<dbReference type="EMBL" id="UYWY01019635">
    <property type="protein sequence ID" value="VDM38518.1"/>
    <property type="molecule type" value="Genomic_DNA"/>
</dbReference>
<dbReference type="Proteomes" id="UP000050794">
    <property type="component" value="Unassembled WGS sequence"/>
</dbReference>
<name>A0A183UFC7_TOXCA</name>
<gene>
    <name evidence="1" type="ORF">TCNE_LOCUS7197</name>
</gene>
<accession>A0A183UFC7</accession>
<organism evidence="2 3">
    <name type="scientific">Toxocara canis</name>
    <name type="common">Canine roundworm</name>
    <dbReference type="NCBI Taxonomy" id="6265"/>
    <lineage>
        <taxon>Eukaryota</taxon>
        <taxon>Metazoa</taxon>
        <taxon>Ecdysozoa</taxon>
        <taxon>Nematoda</taxon>
        <taxon>Chromadorea</taxon>
        <taxon>Rhabditida</taxon>
        <taxon>Spirurina</taxon>
        <taxon>Ascaridomorpha</taxon>
        <taxon>Ascaridoidea</taxon>
        <taxon>Toxocaridae</taxon>
        <taxon>Toxocara</taxon>
    </lineage>
</organism>
<dbReference type="AlphaFoldDB" id="A0A183UFC7"/>
<reference evidence="1 2" key="2">
    <citation type="submission" date="2018-11" db="EMBL/GenBank/DDBJ databases">
        <authorList>
            <consortium name="Pathogen Informatics"/>
        </authorList>
    </citation>
    <scope>NUCLEOTIDE SEQUENCE [LARGE SCALE GENOMIC DNA]</scope>
</reference>
<keyword evidence="2" id="KW-1185">Reference proteome</keyword>
<evidence type="ECO:0000313" key="3">
    <source>
        <dbReference type="WBParaSite" id="TCNE_0000719701-mRNA-1"/>
    </source>
</evidence>
<evidence type="ECO:0000313" key="2">
    <source>
        <dbReference type="Proteomes" id="UP000050794"/>
    </source>
</evidence>
<sequence>MWKSGGFVPLWDVYKGTSRNKYRYRPYIRPRRKYVPISCERMQNITLSIVEKLSRIKLEKIEDVEELKLTLILSPTSSNRCCCRCAGSCSMEASRCSPIDEGVAGEVAELAEYFSQFVAMKLKMSPLAESMYV</sequence>
<proteinExistence type="predicted"/>
<reference evidence="3" key="1">
    <citation type="submission" date="2016-06" db="UniProtKB">
        <authorList>
            <consortium name="WormBaseParasite"/>
        </authorList>
    </citation>
    <scope>IDENTIFICATION</scope>
</reference>
<dbReference type="WBParaSite" id="TCNE_0000719701-mRNA-1">
    <property type="protein sequence ID" value="TCNE_0000719701-mRNA-1"/>
    <property type="gene ID" value="TCNE_0000719701"/>
</dbReference>